<sequence length="334" mass="37555">MVPLSIGEFVRQVRKDRKLSLDDAVTDAGCSTASLSRFERDQSDLSLASMHQILTNLQLTYYDLEHFQEQRQDSLARLAYFLFIAQDLPRLSNWASNYREAHRQHADHPSIQFGQFILTSTLRQNSDTTPLTPAVEQLLSEFLQPFAGWRLSVHTLAIAAGLTNASHELLATFTTRLIAYAQQFDAETIDSAVVGAADLAHLAIHLLAHREIQLLEQLYPVLCRYQTLRQAHKDMGTIEAEAVHAAPLVKFVSAAYTNLNTPAQASAEISHLCAQLDALGCTDLANYLKRSWAMIQAGRTTWHNSQLRAQTRQLTTTSWRFDGPTIAQVRQLYH</sequence>
<dbReference type="RefSeq" id="WP_054714792.1">
    <property type="nucleotide sequence ID" value="NZ_AZEU01000116.1"/>
</dbReference>
<dbReference type="InterPro" id="IPR001387">
    <property type="entry name" value="Cro/C1-type_HTH"/>
</dbReference>
<accession>A0A0R1QN94</accession>
<comment type="caution">
    <text evidence="2">The sequence shown here is derived from an EMBL/GenBank/DDBJ whole genome shotgun (WGS) entry which is preliminary data.</text>
</comment>
<evidence type="ECO:0000313" key="2">
    <source>
        <dbReference type="EMBL" id="KRL45790.1"/>
    </source>
</evidence>
<gene>
    <name evidence="2" type="ORF">FD01_GL000563</name>
</gene>
<dbReference type="InterPro" id="IPR010982">
    <property type="entry name" value="Lambda_DNA-bd_dom_sf"/>
</dbReference>
<protein>
    <recommendedName>
        <fullName evidence="1">HTH cro/C1-type domain-containing protein</fullName>
    </recommendedName>
</protein>
<feature type="domain" description="HTH cro/C1-type" evidence="1">
    <location>
        <begin position="10"/>
        <end position="64"/>
    </location>
</feature>
<dbReference type="AlphaFoldDB" id="A0A0R1QN94"/>
<proteinExistence type="predicted"/>
<dbReference type="SUPFAM" id="SSF47413">
    <property type="entry name" value="lambda repressor-like DNA-binding domains"/>
    <property type="match status" value="1"/>
</dbReference>
<dbReference type="CDD" id="cd00093">
    <property type="entry name" value="HTH_XRE"/>
    <property type="match status" value="1"/>
</dbReference>
<dbReference type="SMART" id="SM00530">
    <property type="entry name" value="HTH_XRE"/>
    <property type="match status" value="1"/>
</dbReference>
<dbReference type="PATRIC" id="fig|1423769.4.peg.598"/>
<dbReference type="Gene3D" id="1.10.260.40">
    <property type="entry name" value="lambda repressor-like DNA-binding domains"/>
    <property type="match status" value="1"/>
</dbReference>
<evidence type="ECO:0000259" key="1">
    <source>
        <dbReference type="PROSITE" id="PS50943"/>
    </source>
</evidence>
<evidence type="ECO:0000313" key="3">
    <source>
        <dbReference type="Proteomes" id="UP000051790"/>
    </source>
</evidence>
<dbReference type="EMBL" id="AZEU01000116">
    <property type="protein sequence ID" value="KRL45790.1"/>
    <property type="molecule type" value="Genomic_DNA"/>
</dbReference>
<dbReference type="Proteomes" id="UP000051790">
    <property type="component" value="Unassembled WGS sequence"/>
</dbReference>
<dbReference type="GO" id="GO:0003677">
    <property type="term" value="F:DNA binding"/>
    <property type="evidence" value="ECO:0007669"/>
    <property type="project" value="InterPro"/>
</dbReference>
<name>A0A0R1QN94_9LACO</name>
<reference evidence="2 3" key="1">
    <citation type="journal article" date="2015" name="Genome Announc.">
        <title>Expanding the biotechnology potential of lactobacilli through comparative genomics of 213 strains and associated genera.</title>
        <authorList>
            <person name="Sun Z."/>
            <person name="Harris H.M."/>
            <person name="McCann A."/>
            <person name="Guo C."/>
            <person name="Argimon S."/>
            <person name="Zhang W."/>
            <person name="Yang X."/>
            <person name="Jeffery I.B."/>
            <person name="Cooney J.C."/>
            <person name="Kagawa T.F."/>
            <person name="Liu W."/>
            <person name="Song Y."/>
            <person name="Salvetti E."/>
            <person name="Wrobel A."/>
            <person name="Rasinkangas P."/>
            <person name="Parkhill J."/>
            <person name="Rea M.C."/>
            <person name="O'Sullivan O."/>
            <person name="Ritari J."/>
            <person name="Douillard F.P."/>
            <person name="Paul Ross R."/>
            <person name="Yang R."/>
            <person name="Briner A.E."/>
            <person name="Felis G.E."/>
            <person name="de Vos W.M."/>
            <person name="Barrangou R."/>
            <person name="Klaenhammer T.R."/>
            <person name="Caufield P.W."/>
            <person name="Cui Y."/>
            <person name="Zhang H."/>
            <person name="O'Toole P.W."/>
        </authorList>
    </citation>
    <scope>NUCLEOTIDE SEQUENCE [LARGE SCALE GENOMIC DNA]</scope>
    <source>
        <strain evidence="2 3">DSM 13343</strain>
    </source>
</reference>
<organism evidence="2 3">
    <name type="scientific">Lacticaseibacillus manihotivorans DSM 13343 = JCM 12514</name>
    <dbReference type="NCBI Taxonomy" id="1423769"/>
    <lineage>
        <taxon>Bacteria</taxon>
        <taxon>Bacillati</taxon>
        <taxon>Bacillota</taxon>
        <taxon>Bacilli</taxon>
        <taxon>Lactobacillales</taxon>
        <taxon>Lactobacillaceae</taxon>
        <taxon>Lacticaseibacillus</taxon>
    </lineage>
</organism>
<keyword evidence="3" id="KW-1185">Reference proteome</keyword>
<dbReference type="PROSITE" id="PS50943">
    <property type="entry name" value="HTH_CROC1"/>
    <property type="match status" value="1"/>
</dbReference>
<dbReference type="OrthoDB" id="2286125at2"/>